<dbReference type="EMBL" id="FOXH01000006">
    <property type="protein sequence ID" value="SFP86874.1"/>
    <property type="molecule type" value="Genomic_DNA"/>
</dbReference>
<dbReference type="RefSeq" id="WP_092017454.1">
    <property type="nucleotide sequence ID" value="NZ_FOXH01000006.1"/>
</dbReference>
<dbReference type="SUPFAM" id="SSF49899">
    <property type="entry name" value="Concanavalin A-like lectins/glucanases"/>
    <property type="match status" value="1"/>
</dbReference>
<evidence type="ECO:0000256" key="2">
    <source>
        <dbReference type="SAM" id="SignalP"/>
    </source>
</evidence>
<reference evidence="4 5" key="1">
    <citation type="submission" date="2016-10" db="EMBL/GenBank/DDBJ databases">
        <authorList>
            <person name="de Groot N.N."/>
        </authorList>
    </citation>
    <scope>NUCLEOTIDE SEQUENCE [LARGE SCALE GENOMIC DNA]</scope>
    <source>
        <strain evidence="5">E92,LMG 26720,CCM 7988</strain>
    </source>
</reference>
<dbReference type="PANTHER" id="PTHR10963">
    <property type="entry name" value="GLYCOSYL HYDROLASE-RELATED"/>
    <property type="match status" value="1"/>
</dbReference>
<keyword evidence="2" id="KW-0732">Signal</keyword>
<proteinExistence type="inferred from homology"/>
<dbReference type="OrthoDB" id="1421570at2"/>
<feature type="signal peptide" evidence="2">
    <location>
        <begin position="1"/>
        <end position="22"/>
    </location>
</feature>
<sequence length="271" mass="30471">MKIYLCLYLCLYFLVGCTKPVASSLISTPGPANDYKLVWQDEFEGNNLDITRWNTGANIRDDATQTANAVSVTNGLLNIITYTENGINYTGFIDTHGKYEPVFGYIEARLRFKNSPGQWSAFWLQSANNKAYDPVDPKKGVEIDMIEHRAVNNNGKDLSNSYVCNIHWNGYTPGLHKTMGSNVLSLPAGESFSDWHTVGLLWDATGYRFYIDNTMVWKTASGLSTSNEFIRLTSEVHNYYWAGVIPATGYGSKGSDANPIMQVDWIRVWQK</sequence>
<dbReference type="CDD" id="cd00413">
    <property type="entry name" value="Glyco_hydrolase_16"/>
    <property type="match status" value="1"/>
</dbReference>
<dbReference type="GO" id="GO:0005975">
    <property type="term" value="P:carbohydrate metabolic process"/>
    <property type="evidence" value="ECO:0007669"/>
    <property type="project" value="InterPro"/>
</dbReference>
<protein>
    <submittedName>
        <fullName evidence="4">Glycosyl hydrolases family 16</fullName>
    </submittedName>
</protein>
<dbReference type="PROSITE" id="PS51257">
    <property type="entry name" value="PROKAR_LIPOPROTEIN"/>
    <property type="match status" value="1"/>
</dbReference>
<feature type="domain" description="GH16" evidence="3">
    <location>
        <begin position="21"/>
        <end position="271"/>
    </location>
</feature>
<dbReference type="InterPro" id="IPR000757">
    <property type="entry name" value="Beta-glucanase-like"/>
</dbReference>
<evidence type="ECO:0000313" key="5">
    <source>
        <dbReference type="Proteomes" id="UP000199306"/>
    </source>
</evidence>
<dbReference type="STRING" id="1079859.SAMN04515674_106217"/>
<gene>
    <name evidence="4" type="ORF">SAMN04515674_106217</name>
</gene>
<evidence type="ECO:0000256" key="1">
    <source>
        <dbReference type="ARBA" id="ARBA00006865"/>
    </source>
</evidence>
<name>A0A1I5TV04_9BACT</name>
<organism evidence="4 5">
    <name type="scientific">Pseudarcicella hirudinis</name>
    <dbReference type="NCBI Taxonomy" id="1079859"/>
    <lineage>
        <taxon>Bacteria</taxon>
        <taxon>Pseudomonadati</taxon>
        <taxon>Bacteroidota</taxon>
        <taxon>Cytophagia</taxon>
        <taxon>Cytophagales</taxon>
        <taxon>Flectobacillaceae</taxon>
        <taxon>Pseudarcicella</taxon>
    </lineage>
</organism>
<evidence type="ECO:0000313" key="4">
    <source>
        <dbReference type="EMBL" id="SFP86874.1"/>
    </source>
</evidence>
<dbReference type="Pfam" id="PF00722">
    <property type="entry name" value="Glyco_hydro_16"/>
    <property type="match status" value="1"/>
</dbReference>
<dbReference type="GO" id="GO:0004553">
    <property type="term" value="F:hydrolase activity, hydrolyzing O-glycosyl compounds"/>
    <property type="evidence" value="ECO:0007669"/>
    <property type="project" value="InterPro"/>
</dbReference>
<keyword evidence="4" id="KW-0378">Hydrolase</keyword>
<evidence type="ECO:0000259" key="3">
    <source>
        <dbReference type="PROSITE" id="PS51762"/>
    </source>
</evidence>
<dbReference type="Gene3D" id="2.60.120.200">
    <property type="match status" value="1"/>
</dbReference>
<feature type="chain" id="PRO_5011659301" evidence="2">
    <location>
        <begin position="23"/>
        <end position="271"/>
    </location>
</feature>
<accession>A0A1I5TV04</accession>
<keyword evidence="5" id="KW-1185">Reference proteome</keyword>
<dbReference type="PROSITE" id="PS51762">
    <property type="entry name" value="GH16_2"/>
    <property type="match status" value="1"/>
</dbReference>
<dbReference type="Proteomes" id="UP000199306">
    <property type="component" value="Unassembled WGS sequence"/>
</dbReference>
<dbReference type="InterPro" id="IPR050546">
    <property type="entry name" value="Glycosyl_Hydrlase_16"/>
</dbReference>
<dbReference type="InterPro" id="IPR013320">
    <property type="entry name" value="ConA-like_dom_sf"/>
</dbReference>
<dbReference type="PANTHER" id="PTHR10963:SF55">
    <property type="entry name" value="GLYCOSIDE HYDROLASE FAMILY 16 PROTEIN"/>
    <property type="match status" value="1"/>
</dbReference>
<comment type="similarity">
    <text evidence="1">Belongs to the glycosyl hydrolase 16 family.</text>
</comment>
<dbReference type="AlphaFoldDB" id="A0A1I5TV04"/>